<name>A0A8X7NF85_9BASI</name>
<evidence type="ECO:0000313" key="3">
    <source>
        <dbReference type="Proteomes" id="UP000078113"/>
    </source>
</evidence>
<organism evidence="2 3">
    <name type="scientific">Tilletia walkeri</name>
    <dbReference type="NCBI Taxonomy" id="117179"/>
    <lineage>
        <taxon>Eukaryota</taxon>
        <taxon>Fungi</taxon>
        <taxon>Dikarya</taxon>
        <taxon>Basidiomycota</taxon>
        <taxon>Ustilaginomycotina</taxon>
        <taxon>Exobasidiomycetes</taxon>
        <taxon>Tilletiales</taxon>
        <taxon>Tilletiaceae</taxon>
        <taxon>Tilletia</taxon>
    </lineage>
</organism>
<reference evidence="2" key="1">
    <citation type="submission" date="2016-04" db="EMBL/GenBank/DDBJ databases">
        <authorList>
            <person name="Nguyen H.D."/>
            <person name="Samba Siva P."/>
            <person name="Cullis J."/>
            <person name="Levesque C.A."/>
            <person name="Hambleton S."/>
        </authorList>
    </citation>
    <scope>NUCLEOTIDE SEQUENCE</scope>
    <source>
        <strain evidence="2">DAOMC 236422</strain>
    </source>
</reference>
<evidence type="ECO:0000313" key="2">
    <source>
        <dbReference type="EMBL" id="KAE8270876.1"/>
    </source>
</evidence>
<gene>
    <name evidence="2" type="ORF">A4X09_0g1443</name>
</gene>
<dbReference type="Proteomes" id="UP000078113">
    <property type="component" value="Unassembled WGS sequence"/>
</dbReference>
<proteinExistence type="predicted"/>
<protein>
    <submittedName>
        <fullName evidence="2">Uncharacterized protein</fullName>
    </submittedName>
</protein>
<feature type="compositionally biased region" description="Basic and acidic residues" evidence="1">
    <location>
        <begin position="326"/>
        <end position="339"/>
    </location>
</feature>
<dbReference type="AlphaFoldDB" id="A0A8X7NF85"/>
<feature type="region of interest" description="Disordered" evidence="1">
    <location>
        <begin position="12"/>
        <end position="67"/>
    </location>
</feature>
<keyword evidence="3" id="KW-1185">Reference proteome</keyword>
<accession>A0A8X7NF85</accession>
<feature type="compositionally biased region" description="Basic and acidic residues" evidence="1">
    <location>
        <begin position="37"/>
        <end position="64"/>
    </location>
</feature>
<feature type="region of interest" description="Disordered" evidence="1">
    <location>
        <begin position="314"/>
        <end position="350"/>
    </location>
</feature>
<dbReference type="EMBL" id="LWDG02000034">
    <property type="protein sequence ID" value="KAE8270876.1"/>
    <property type="molecule type" value="Genomic_DNA"/>
</dbReference>
<comment type="caution">
    <text evidence="2">The sequence shown here is derived from an EMBL/GenBank/DDBJ whole genome shotgun (WGS) entry which is preliminary data.</text>
</comment>
<dbReference type="InterPro" id="IPR014721">
    <property type="entry name" value="Ribsml_uS5_D2-typ_fold_subgr"/>
</dbReference>
<feature type="compositionally biased region" description="Basic and acidic residues" evidence="1">
    <location>
        <begin position="168"/>
        <end position="177"/>
    </location>
</feature>
<dbReference type="Gene3D" id="3.30.230.10">
    <property type="match status" value="1"/>
</dbReference>
<sequence length="350" mass="39125">MLRSAVAHVAASFQRSNSGKHASRRLAGATLNPKGASNRDSRERQSTRTQKSVESRRTAEEPQPEKSVVVRNVKTTDDIATAIFARVNFTRIAYQCSSFRLKVVKDAEYKFNPHSEAPWLPQPAQVGTHKERHLRILTGKMLEDGTLSEGPSKGRARTVPAAVSTGRSRLDESSHEKDEDESIDGGVFNTLGETFTIDKPRQPILPPLPWPEREIELRTLFINSKKETHKSAVVRNRCKRRLQAALNAIFLPAGNSGRMILREGALGLLPSDLSKFVHTDYVYVLFPQSITFTAKMREMAKHFCLALEHTSKQITAPPKPAPSRPSFERRPAPGRDGYRESGGFSKKPHR</sequence>
<evidence type="ECO:0000256" key="1">
    <source>
        <dbReference type="SAM" id="MobiDB-lite"/>
    </source>
</evidence>
<reference evidence="2" key="2">
    <citation type="journal article" date="2019" name="IMA Fungus">
        <title>Genome sequencing and comparison of five Tilletia species to identify candidate genes for the detection of regulated species infecting wheat.</title>
        <authorList>
            <person name="Nguyen H.D.T."/>
            <person name="Sultana T."/>
            <person name="Kesanakurti P."/>
            <person name="Hambleton S."/>
        </authorList>
    </citation>
    <scope>NUCLEOTIDE SEQUENCE</scope>
    <source>
        <strain evidence="2">DAOMC 236422</strain>
    </source>
</reference>
<feature type="region of interest" description="Disordered" evidence="1">
    <location>
        <begin position="144"/>
        <end position="183"/>
    </location>
</feature>